<dbReference type="AlphaFoldDB" id="A0A9X2BHA1"/>
<reference evidence="2" key="1">
    <citation type="submission" date="2021-11" db="EMBL/GenBank/DDBJ databases">
        <title>Vibrio ZSDE26 sp. nov. and Vibrio ZSDZ34 sp. nov., isolated from coastal seawater in Qingdao.</title>
        <authorList>
            <person name="Zhang P."/>
        </authorList>
    </citation>
    <scope>NUCLEOTIDE SEQUENCE</scope>
    <source>
        <strain evidence="2">ZSDE26</strain>
    </source>
</reference>
<accession>A0A9X2BHA1</accession>
<sequence>MSVTVCANGLSVVHQGSGGEANATLPDVCKTSVGKSTVDISYQNSAKSSDLAGGTTTVTADGGNSIAIHGSTFSTSTGDEGGDKKGVSSGTIQGEAEFISSSPTVKIEGLGVCRLSDQMTMNDANTMCLGGVQNPSVVVTEDQVGTFTVSISCHYPDGELLKNSNFDVLDEDEGIISSGRINDTGVGEVAGLPSGALFIKVYESDDDYIIRTQRQANVHCRVIDELSFFELASKEKQPFWLPKKMSHDAPVWGVMSPSLSSSNDFEELVLLETQSYLEYRHPSFSISELSSALINCLEEPDSIELLAFMYEALPHVLNEGELLASLLFLSEEHTADDYFAFMRLHGKGNPIEYLSNYDWDSMKHVLNTWISGWLEKIKERLSSMQLYADQLNYGYLSGEVYPAHIDTIQQWTRKLPEYTDEIITLLKVKSSIFINESSSVMVVKQVNATTSAEVYEVQLPVNTKKTLDVEEPLAFHLGWMQNEVTRPLDSLWAELFTDDTSAKQQALVKETNSHLNDPVRQGEIVILLTVEPRSAKEVKELIELQEEALAASIELAKLTDDEVATANNFFELFDHLANNAIDVYKDNGLPNDYYSYASIGVGAAASGTIHHLTNINNILKEINDLYVSHVSKRQSVGYVNYNAFFQKRTLLLKKLDGSFSALSKKSIKIPAYKQVKRNLKLSTKSVIHNADQIIAKGFVPNLGKRMANVALGITTSRQVGYVGITLGAASGMKNIYEACNIDGSGNCGKTTTREIAGFGFGIWGGSKGAVAGVALAVGVVGAAASAPVIAIATITGVVVGGAIGGTVGATGGKIFGDIVHEYLLEPISEVFE</sequence>
<gene>
    <name evidence="2" type="ORF">KP803_09825</name>
</gene>
<feature type="region of interest" description="Disordered" evidence="1">
    <location>
        <begin position="70"/>
        <end position="90"/>
    </location>
</feature>
<protein>
    <submittedName>
        <fullName evidence="2">DUF4150 domain-containing protein</fullName>
    </submittedName>
</protein>
<organism evidence="2 3">
    <name type="scientific">Vibrio amylolyticus</name>
    <dbReference type="NCBI Taxonomy" id="2847292"/>
    <lineage>
        <taxon>Bacteria</taxon>
        <taxon>Pseudomonadati</taxon>
        <taxon>Pseudomonadota</taxon>
        <taxon>Gammaproteobacteria</taxon>
        <taxon>Vibrionales</taxon>
        <taxon>Vibrionaceae</taxon>
        <taxon>Vibrio</taxon>
    </lineage>
</organism>
<proteinExistence type="predicted"/>
<evidence type="ECO:0000313" key="3">
    <source>
        <dbReference type="Proteomes" id="UP001139559"/>
    </source>
</evidence>
<dbReference type="Proteomes" id="UP001139559">
    <property type="component" value="Unassembled WGS sequence"/>
</dbReference>
<dbReference type="RefSeq" id="WP_248008649.1">
    <property type="nucleotide sequence ID" value="NZ_JAJHVV010000005.1"/>
</dbReference>
<dbReference type="Pfam" id="PF13665">
    <property type="entry name" value="Tox-PAAR-like"/>
    <property type="match status" value="1"/>
</dbReference>
<dbReference type="CDD" id="cd14740">
    <property type="entry name" value="PAAR_4"/>
    <property type="match status" value="1"/>
</dbReference>
<dbReference type="EMBL" id="JAJHVV010000005">
    <property type="protein sequence ID" value="MCK6263569.1"/>
    <property type="molecule type" value="Genomic_DNA"/>
</dbReference>
<evidence type="ECO:0000256" key="1">
    <source>
        <dbReference type="SAM" id="MobiDB-lite"/>
    </source>
</evidence>
<name>A0A9X2BHA1_9VIBR</name>
<keyword evidence="3" id="KW-1185">Reference proteome</keyword>
<evidence type="ECO:0000313" key="2">
    <source>
        <dbReference type="EMBL" id="MCK6263569.1"/>
    </source>
</evidence>
<comment type="caution">
    <text evidence="2">The sequence shown here is derived from an EMBL/GenBank/DDBJ whole genome shotgun (WGS) entry which is preliminary data.</text>
</comment>